<dbReference type="STRING" id="1513896.SAMN05660841_02847"/>
<dbReference type="OrthoDB" id="9792152at2"/>
<dbReference type="InterPro" id="IPR013783">
    <property type="entry name" value="Ig-like_fold"/>
</dbReference>
<proteinExistence type="predicted"/>
<dbReference type="InterPro" id="IPR036116">
    <property type="entry name" value="FN3_sf"/>
</dbReference>
<dbReference type="InterPro" id="IPR003961">
    <property type="entry name" value="FN3_dom"/>
</dbReference>
<feature type="domain" description="Fibronectin type-III" evidence="1">
    <location>
        <begin position="111"/>
        <end position="211"/>
    </location>
</feature>
<dbReference type="RefSeq" id="WP_079643914.1">
    <property type="nucleotide sequence ID" value="NZ_FUZF01000013.1"/>
</dbReference>
<dbReference type="SUPFAM" id="SSF49265">
    <property type="entry name" value="Fibronectin type III"/>
    <property type="match status" value="1"/>
</dbReference>
<dbReference type="PROSITE" id="PS50853">
    <property type="entry name" value="FN3"/>
    <property type="match status" value="1"/>
</dbReference>
<dbReference type="Pfam" id="PF00041">
    <property type="entry name" value="fn3"/>
    <property type="match status" value="1"/>
</dbReference>
<gene>
    <name evidence="2" type="ORF">SAMN05660841_02847</name>
</gene>
<sequence>MRKEKVKTDYTGVKDSELAILAGKVAGFMEGNTLFSADIKPSAAELLAAAEDYRVKHEVAINGGSSHEKELKKEAKLKLQGMLTHLAHMVNIEAKGNMVALSSTGLVFNKLPTALQEPGITDRIILKDGRLTGQMRVDFDKIPNAYEYEIEVGEMDSASERIIWGETHLTPSSNNTIIAPLTPGTRYYIRVRGRNKVGTGDWSDPVSMIVR</sequence>
<keyword evidence="3" id="KW-1185">Reference proteome</keyword>
<dbReference type="AlphaFoldDB" id="A0A1T5EXM6"/>
<evidence type="ECO:0000313" key="2">
    <source>
        <dbReference type="EMBL" id="SKB88460.1"/>
    </source>
</evidence>
<organism evidence="2 3">
    <name type="scientific">Sphingobacterium nematocida</name>
    <dbReference type="NCBI Taxonomy" id="1513896"/>
    <lineage>
        <taxon>Bacteria</taxon>
        <taxon>Pseudomonadati</taxon>
        <taxon>Bacteroidota</taxon>
        <taxon>Sphingobacteriia</taxon>
        <taxon>Sphingobacteriales</taxon>
        <taxon>Sphingobacteriaceae</taxon>
        <taxon>Sphingobacterium</taxon>
    </lineage>
</organism>
<dbReference type="Proteomes" id="UP000190150">
    <property type="component" value="Unassembled WGS sequence"/>
</dbReference>
<reference evidence="3" key="1">
    <citation type="submission" date="2017-02" db="EMBL/GenBank/DDBJ databases">
        <authorList>
            <person name="Varghese N."/>
            <person name="Submissions S."/>
        </authorList>
    </citation>
    <scope>NUCLEOTIDE SEQUENCE [LARGE SCALE GENOMIC DNA]</scope>
    <source>
        <strain evidence="3">DSM 24091</strain>
    </source>
</reference>
<evidence type="ECO:0000313" key="3">
    <source>
        <dbReference type="Proteomes" id="UP000190150"/>
    </source>
</evidence>
<accession>A0A1T5EXM6</accession>
<evidence type="ECO:0000259" key="1">
    <source>
        <dbReference type="PROSITE" id="PS50853"/>
    </source>
</evidence>
<dbReference type="Gene3D" id="2.60.40.10">
    <property type="entry name" value="Immunoglobulins"/>
    <property type="match status" value="1"/>
</dbReference>
<name>A0A1T5EXM6_9SPHI</name>
<dbReference type="EMBL" id="FUZF01000013">
    <property type="protein sequence ID" value="SKB88460.1"/>
    <property type="molecule type" value="Genomic_DNA"/>
</dbReference>
<dbReference type="CDD" id="cd00063">
    <property type="entry name" value="FN3"/>
    <property type="match status" value="1"/>
</dbReference>
<protein>
    <submittedName>
        <fullName evidence="2">Fibronectin type III domain-containing protein</fullName>
    </submittedName>
</protein>